<feature type="region of interest" description="Disordered" evidence="1">
    <location>
        <begin position="120"/>
        <end position="150"/>
    </location>
</feature>
<reference evidence="2" key="1">
    <citation type="submission" date="2020-03" db="EMBL/GenBank/DDBJ databases">
        <authorList>
            <person name="Weist P."/>
        </authorList>
    </citation>
    <scope>NUCLEOTIDE SEQUENCE</scope>
</reference>
<organism evidence="2 3">
    <name type="scientific">Pleuronectes platessa</name>
    <name type="common">European plaice</name>
    <dbReference type="NCBI Taxonomy" id="8262"/>
    <lineage>
        <taxon>Eukaryota</taxon>
        <taxon>Metazoa</taxon>
        <taxon>Chordata</taxon>
        <taxon>Craniata</taxon>
        <taxon>Vertebrata</taxon>
        <taxon>Euteleostomi</taxon>
        <taxon>Actinopterygii</taxon>
        <taxon>Neopterygii</taxon>
        <taxon>Teleostei</taxon>
        <taxon>Neoteleostei</taxon>
        <taxon>Acanthomorphata</taxon>
        <taxon>Carangaria</taxon>
        <taxon>Pleuronectiformes</taxon>
        <taxon>Pleuronectoidei</taxon>
        <taxon>Pleuronectidae</taxon>
        <taxon>Pleuronectes</taxon>
    </lineage>
</organism>
<gene>
    <name evidence="2" type="ORF">PLEPLA_LOCUS3842</name>
</gene>
<accession>A0A9N7Y7Z7</accession>
<protein>
    <submittedName>
        <fullName evidence="2">Uncharacterized protein</fullName>
    </submittedName>
</protein>
<evidence type="ECO:0000313" key="2">
    <source>
        <dbReference type="EMBL" id="CAB1416086.1"/>
    </source>
</evidence>
<dbReference type="EMBL" id="CADEAL010000189">
    <property type="protein sequence ID" value="CAB1416086.1"/>
    <property type="molecule type" value="Genomic_DNA"/>
</dbReference>
<comment type="caution">
    <text evidence="2">The sequence shown here is derived from an EMBL/GenBank/DDBJ whole genome shotgun (WGS) entry which is preliminary data.</text>
</comment>
<evidence type="ECO:0000313" key="3">
    <source>
        <dbReference type="Proteomes" id="UP001153269"/>
    </source>
</evidence>
<keyword evidence="3" id="KW-1185">Reference proteome</keyword>
<dbReference type="Proteomes" id="UP001153269">
    <property type="component" value="Unassembled WGS sequence"/>
</dbReference>
<sequence length="162" mass="17597">MWPCFTSLTLGPQRLPPSLSRSPLLSASSAPLYLFSDFLLSNDSGLVLIGLYSSSVIHHFLHRVAKNRFVELQAIEEVPDIPHPAELSREPKAAPDQIGYVVTCESTSGSPPSWVRAGYTSNGSSPSMHPAKMPEPPQLDPCGEGTATRLPPSFRHFTTTVQ</sequence>
<name>A0A9N7Y7Z7_PLEPL</name>
<proteinExistence type="predicted"/>
<dbReference type="AlphaFoldDB" id="A0A9N7Y7Z7"/>
<evidence type="ECO:0000256" key="1">
    <source>
        <dbReference type="SAM" id="MobiDB-lite"/>
    </source>
</evidence>